<feature type="region of interest" description="Disordered" evidence="1">
    <location>
        <begin position="117"/>
        <end position="155"/>
    </location>
</feature>
<dbReference type="GeneID" id="108020449"/>
<evidence type="ECO:0000256" key="1">
    <source>
        <dbReference type="SAM" id="MobiDB-lite"/>
    </source>
</evidence>
<feature type="transmembrane region" description="Helical" evidence="2">
    <location>
        <begin position="52"/>
        <end position="73"/>
    </location>
</feature>
<evidence type="ECO:0000256" key="2">
    <source>
        <dbReference type="SAM" id="Phobius"/>
    </source>
</evidence>
<dbReference type="AlphaFoldDB" id="A0AB40A6F6"/>
<feature type="compositionally biased region" description="Gly residues" evidence="1">
    <location>
        <begin position="133"/>
        <end position="155"/>
    </location>
</feature>
<keyword evidence="2" id="KW-1133">Transmembrane helix</keyword>
<dbReference type="Proteomes" id="UP001652628">
    <property type="component" value="Chromosome 3"/>
</dbReference>
<protein>
    <submittedName>
        <fullName evidence="4">Uncharacterized protein</fullName>
    </submittedName>
</protein>
<evidence type="ECO:0000313" key="4">
    <source>
        <dbReference type="RefSeq" id="XP_036672460.3"/>
    </source>
</evidence>
<keyword evidence="2" id="KW-0472">Membrane</keyword>
<feature type="transmembrane region" description="Helical" evidence="2">
    <location>
        <begin position="89"/>
        <end position="111"/>
    </location>
</feature>
<evidence type="ECO:0000313" key="3">
    <source>
        <dbReference type="Proteomes" id="UP001652628"/>
    </source>
</evidence>
<feature type="transmembrane region" description="Helical" evidence="2">
    <location>
        <begin position="27"/>
        <end position="45"/>
    </location>
</feature>
<dbReference type="RefSeq" id="XP_036672460.3">
    <property type="nucleotide sequence ID" value="XM_036816565.3"/>
</dbReference>
<reference evidence="4" key="1">
    <citation type="submission" date="2025-08" db="UniProtKB">
        <authorList>
            <consortium name="RefSeq"/>
        </authorList>
    </citation>
    <scope>IDENTIFICATION</scope>
</reference>
<keyword evidence="3" id="KW-1185">Reference proteome</keyword>
<organism evidence="3 4">
    <name type="scientific">Drosophila suzukii</name>
    <name type="common">Spotted-wing drosophila fruit fly</name>
    <dbReference type="NCBI Taxonomy" id="28584"/>
    <lineage>
        <taxon>Eukaryota</taxon>
        <taxon>Metazoa</taxon>
        <taxon>Ecdysozoa</taxon>
        <taxon>Arthropoda</taxon>
        <taxon>Hexapoda</taxon>
        <taxon>Insecta</taxon>
        <taxon>Pterygota</taxon>
        <taxon>Neoptera</taxon>
        <taxon>Endopterygota</taxon>
        <taxon>Diptera</taxon>
        <taxon>Brachycera</taxon>
        <taxon>Muscomorpha</taxon>
        <taxon>Ephydroidea</taxon>
        <taxon>Drosophilidae</taxon>
        <taxon>Drosophila</taxon>
        <taxon>Sophophora</taxon>
    </lineage>
</organism>
<feature type="compositionally biased region" description="Low complexity" evidence="1">
    <location>
        <begin position="120"/>
        <end position="132"/>
    </location>
</feature>
<keyword evidence="2" id="KW-0812">Transmembrane</keyword>
<proteinExistence type="predicted"/>
<gene>
    <name evidence="4" type="primary">LOC108020449</name>
</gene>
<name>A0AB40A6F6_DROSZ</name>
<accession>A0AB40A6F6</accession>
<sequence length="155" mass="15645">MVVTLTTAAIFVLLSESALYSLSQNWKLGFAALIYLTIINLLVFWKSASKTVLLALYAAAQMMTLPYCASLVLNIRRMIDGHIEKKECVMAAIGIVPDIICLSIFIVSMCLGGHGGGSGSSDFSSTSTSSSSGSGGSSSGGSSGGGSSGGGSGGS</sequence>